<dbReference type="EMBL" id="WERV01000002">
    <property type="protein sequence ID" value="MDV7714887.1"/>
    <property type="molecule type" value="Genomic_DNA"/>
</dbReference>
<proteinExistence type="predicted"/>
<comment type="caution">
    <text evidence="2">The sequence shown here is derived from an EMBL/GenBank/DDBJ whole genome shotgun (WGS) entry which is preliminary data.</text>
</comment>
<feature type="transmembrane region" description="Helical" evidence="1">
    <location>
        <begin position="12"/>
        <end position="32"/>
    </location>
</feature>
<dbReference type="AlphaFoldDB" id="A0AAJ2P1G4"/>
<dbReference type="RefSeq" id="WP_032821940.1">
    <property type="nucleotide sequence ID" value="NZ_JMIS01000013.1"/>
</dbReference>
<protein>
    <submittedName>
        <fullName evidence="2">Uncharacterized protein</fullName>
    </submittedName>
</protein>
<reference evidence="2" key="1">
    <citation type="submission" date="2019-10" db="EMBL/GenBank/DDBJ databases">
        <title>Malate fermentation in French cider.</title>
        <authorList>
            <person name="Cousin F.J."/>
            <person name="Medina Fernandez S."/>
            <person name="Misery B."/>
            <person name="Laplace J.-M."/>
            <person name="Cretenet M."/>
        </authorList>
    </citation>
    <scope>NUCLEOTIDE SEQUENCE</scope>
    <source>
        <strain evidence="2">UCMA15129</strain>
    </source>
</reference>
<organism evidence="2 3">
    <name type="scientific">Oenococcus oeni</name>
    <name type="common">Leuconostoc oenos</name>
    <dbReference type="NCBI Taxonomy" id="1247"/>
    <lineage>
        <taxon>Bacteria</taxon>
        <taxon>Bacillati</taxon>
        <taxon>Bacillota</taxon>
        <taxon>Bacilli</taxon>
        <taxon>Lactobacillales</taxon>
        <taxon>Lactobacillaceae</taxon>
        <taxon>Oenococcus</taxon>
    </lineage>
</organism>
<accession>A0AAJ2P1G4</accession>
<sequence>MKGNIWKKAIKFGVIVLSMGIIGTTSVPNNSFKLASAKSKKIKLKVDGKIDELNNITLTANSNRWELLKIGHYSC</sequence>
<keyword evidence="1" id="KW-0812">Transmembrane</keyword>
<keyword evidence="1" id="KW-0472">Membrane</keyword>
<dbReference type="Proteomes" id="UP001281024">
    <property type="component" value="Unassembled WGS sequence"/>
</dbReference>
<keyword evidence="1" id="KW-1133">Transmembrane helix</keyword>
<evidence type="ECO:0000313" key="3">
    <source>
        <dbReference type="Proteomes" id="UP001281024"/>
    </source>
</evidence>
<name>A0AAJ2P1G4_OENOE</name>
<evidence type="ECO:0000256" key="1">
    <source>
        <dbReference type="SAM" id="Phobius"/>
    </source>
</evidence>
<gene>
    <name evidence="2" type="ORF">GA838_03740</name>
</gene>
<evidence type="ECO:0000313" key="2">
    <source>
        <dbReference type="EMBL" id="MDV7714887.1"/>
    </source>
</evidence>